<gene>
    <name evidence="1" type="ORF">L596_029909</name>
</gene>
<keyword evidence="2" id="KW-1185">Reference proteome</keyword>
<organism evidence="1 2">
    <name type="scientific">Steinernema carpocapsae</name>
    <name type="common">Entomopathogenic nematode</name>
    <dbReference type="NCBI Taxonomy" id="34508"/>
    <lineage>
        <taxon>Eukaryota</taxon>
        <taxon>Metazoa</taxon>
        <taxon>Ecdysozoa</taxon>
        <taxon>Nematoda</taxon>
        <taxon>Chromadorea</taxon>
        <taxon>Rhabditida</taxon>
        <taxon>Tylenchina</taxon>
        <taxon>Panagrolaimomorpha</taxon>
        <taxon>Strongyloidoidea</taxon>
        <taxon>Steinernematidae</taxon>
        <taxon>Steinernema</taxon>
    </lineage>
</organism>
<evidence type="ECO:0000313" key="1">
    <source>
        <dbReference type="EMBL" id="TKR58469.1"/>
    </source>
</evidence>
<sequence length="105" mass="12219">MGFSIYDKFYDRTMKDDLQEMQQGSLQKGQHDNGSMAAGRLQIRYCKSIVKLDDRIKCRIVSSTGEKVSSIEISSFVTKSNIEYWVSTKKYRYRTALFPMSFFCV</sequence>
<protein>
    <submittedName>
        <fullName evidence="1">Uncharacterized protein</fullName>
    </submittedName>
</protein>
<dbReference type="Proteomes" id="UP000298663">
    <property type="component" value="Unassembled WGS sequence"/>
</dbReference>
<dbReference type="AlphaFoldDB" id="A0A4U5LR70"/>
<comment type="caution">
    <text evidence="1">The sequence shown here is derived from an EMBL/GenBank/DDBJ whole genome shotgun (WGS) entry which is preliminary data.</text>
</comment>
<proteinExistence type="predicted"/>
<name>A0A4U5LR70_STECR</name>
<evidence type="ECO:0000313" key="2">
    <source>
        <dbReference type="Proteomes" id="UP000298663"/>
    </source>
</evidence>
<reference evidence="1 2" key="2">
    <citation type="journal article" date="2019" name="G3 (Bethesda)">
        <title>Hybrid Assembly of the Genome of the Entomopathogenic Nematode Steinernema carpocapsae Identifies the X-Chromosome.</title>
        <authorList>
            <person name="Serra L."/>
            <person name="Macchietto M."/>
            <person name="Macias-Munoz A."/>
            <person name="McGill C.J."/>
            <person name="Rodriguez I.M."/>
            <person name="Rodriguez B."/>
            <person name="Murad R."/>
            <person name="Mortazavi A."/>
        </authorList>
    </citation>
    <scope>NUCLEOTIDE SEQUENCE [LARGE SCALE GENOMIC DNA]</scope>
    <source>
        <strain evidence="1 2">ALL</strain>
    </source>
</reference>
<reference evidence="1 2" key="1">
    <citation type="journal article" date="2015" name="Genome Biol.">
        <title>Comparative genomics of Steinernema reveals deeply conserved gene regulatory networks.</title>
        <authorList>
            <person name="Dillman A.R."/>
            <person name="Macchietto M."/>
            <person name="Porter C.F."/>
            <person name="Rogers A."/>
            <person name="Williams B."/>
            <person name="Antoshechkin I."/>
            <person name="Lee M.M."/>
            <person name="Goodwin Z."/>
            <person name="Lu X."/>
            <person name="Lewis E.E."/>
            <person name="Goodrich-Blair H."/>
            <person name="Stock S.P."/>
            <person name="Adams B.J."/>
            <person name="Sternberg P.W."/>
            <person name="Mortazavi A."/>
        </authorList>
    </citation>
    <scope>NUCLEOTIDE SEQUENCE [LARGE SCALE GENOMIC DNA]</scope>
    <source>
        <strain evidence="1 2">ALL</strain>
    </source>
</reference>
<dbReference type="EMBL" id="AZBU02000013">
    <property type="protein sequence ID" value="TKR58469.1"/>
    <property type="molecule type" value="Genomic_DNA"/>
</dbReference>
<accession>A0A4U5LR70</accession>